<sequence>MKHSMIGVSGKKKIMMKTYLLCGLLGAVVCCSCTENKRLKYALEFAGENRGELEKVLEHYKDSGLKQDAARFLIENMPRYFSYEGWQLDTLKAIHAATVHTDGWVNKEARKKWEHFSYRTLKRVYDAKVIRAEFLIHHIDQAFEVWEKRPWNKYLPFDDFCELILPYRVGDEPLEEWRSWYKERYESILDSLYQGTDVVEATDCLGTYLRQEKDFRYSVELELPHLGAGFLLANRVGSCEASCDFTVYVLRALGIPAATDIYHYGPGKGAGHVWNVLRDTTGGYVPFWFIQTKVERGGNDKREKGKVYRQCFGAQQEKISGIRRDQSVPFPLKDPYLKDVTDDYFPANQVEIEIDSQVNKKYICLGVFTLEGCMPIDITLQKGNKATFTNVEPGILFQPLYFNGMKWVAAGYPFLVDEKGEVKYHKPDFSQKESMDLNRKFLLRQYLKDYLSAVVGSKIEGANHLDFSDACLLYQIVDTPKVSYQAAYPPSEKKYRYVRYTSPPDKPLQLAELQLFRNSDDQEKLSAKVVGGSNTFIADDRFDSLKVNDGDGLTFFLTKEKGAFVTLDLGKAEKIGKIVYMPRNDDNFIRLGDQYELYYQDGFNGWISLGKQVATELTLHYDNIPQNAVLWLRNLSRGREETVFRNEEGRQVFFVKW</sequence>
<evidence type="ECO:0000313" key="2">
    <source>
        <dbReference type="Proteomes" id="UP001079672"/>
    </source>
</evidence>
<dbReference type="Proteomes" id="UP001079672">
    <property type="component" value="Unassembled WGS sequence"/>
</dbReference>
<reference evidence="1" key="1">
    <citation type="submission" date="2022-12" db="EMBL/GenBank/DDBJ databases">
        <title>Development of a Multilocus Sequence Typing Scheme for Bacteroides fragilis Based on Whole Genome Sequencing Data and Clinical Application.</title>
        <authorList>
            <person name="Nielsen F.D."/>
            <person name="Justesen U.S."/>
        </authorList>
    </citation>
    <scope>NUCLEOTIDE SEQUENCE</scope>
    <source>
        <strain evidence="1">BF_AM_ODE_DK_2015_4</strain>
    </source>
</reference>
<evidence type="ECO:0000313" key="1">
    <source>
        <dbReference type="EMBL" id="MCZ2687368.1"/>
    </source>
</evidence>
<dbReference type="PANTHER" id="PTHR35532:SF5">
    <property type="entry name" value="CARBOHYDRATE-BINDING DOMAIN-CONTAINING PROTEIN"/>
    <property type="match status" value="1"/>
</dbReference>
<comment type="caution">
    <text evidence="1">The sequence shown here is derived from an EMBL/GenBank/DDBJ whole genome shotgun (WGS) entry which is preliminary data.</text>
</comment>
<name>A0A9Q4P961_BACFG</name>
<protein>
    <submittedName>
        <fullName evidence="1">Transglutaminase domain-containing protein</fullName>
    </submittedName>
</protein>
<dbReference type="InterPro" id="IPR038765">
    <property type="entry name" value="Papain-like_cys_pep_sf"/>
</dbReference>
<organism evidence="1 2">
    <name type="scientific">Bacteroides fragilis</name>
    <dbReference type="NCBI Taxonomy" id="817"/>
    <lineage>
        <taxon>Bacteria</taxon>
        <taxon>Pseudomonadati</taxon>
        <taxon>Bacteroidota</taxon>
        <taxon>Bacteroidia</taxon>
        <taxon>Bacteroidales</taxon>
        <taxon>Bacteroidaceae</taxon>
        <taxon>Bacteroides</taxon>
    </lineage>
</organism>
<dbReference type="EMBL" id="JAPTZU010000003">
    <property type="protein sequence ID" value="MCZ2687368.1"/>
    <property type="molecule type" value="Genomic_DNA"/>
</dbReference>
<dbReference type="AlphaFoldDB" id="A0A9Q4P961"/>
<accession>A0A9Q4P961</accession>
<dbReference type="SUPFAM" id="SSF54001">
    <property type="entry name" value="Cysteine proteinases"/>
    <property type="match status" value="1"/>
</dbReference>
<dbReference type="PANTHER" id="PTHR35532">
    <property type="entry name" value="SIMILAR TO POLYHYDROXYALKANOATE DEPOLYMERASE"/>
    <property type="match status" value="1"/>
</dbReference>
<gene>
    <name evidence="1" type="ORF">O1433_07625</name>
</gene>
<dbReference type="Gene3D" id="2.60.120.260">
    <property type="entry name" value="Galactose-binding domain-like"/>
    <property type="match status" value="2"/>
</dbReference>
<proteinExistence type="predicted"/>